<sequence length="1157" mass="129714">MPSVGNIPPRLPPKEKLRSALAPTNDLARLNNYLQVVAKQPKGQENGLRILLQTCAELGKEKYVEALLCRGADVNAFNKTSIPALHYAAKAGHVGTIEVLLSYDAAIDLVDSGGRTALMHAALNGQNEVVQKLLEKGASIELKDKQGRNVVIHAGGHVDTLDVLLRAGAKSEHADDAGKTAAICAASNNDPNALRLLLSRMGRTTDNDGRSILAYAISNEKASLKDKKEVLTLLLDVIDVRHDPHSFQSIRSAALIGQNEILELLISHNANVNAIENGLSPLLHLASDTGKPKWNEQTLSILMNAGADFETIDPDRKRTPLQWAAATGHESIAKAILQRVKSDHVNKASNRGKTALHLAAQHNNTGIIRLLLNHGAIIDGRSEGGWTPLLIAAKAGHLEAVETLLAYRANINARTSSGMTSLHWAAENGYTEVVRRILHEEKAWKNPKDAFDTTPLSRAGRKEHEAVIELLKDCLFSVPASKDAAFACDNFQAAVVDFYLGRGEHDRNEVRRMPVRKVLYDRDEKKKFAITTKLSDIQKGAPSFRWIHLPANNLAWAEVLITKMLVEDGPIGMAGFQSMLRIFGQQQHRGSQIHSRFMRPLCQLHGNAQVYAPKLSLSTEFQPISHESTATFDDFPSRRRLTIPGTPGTPSPSPSRQTTAPTTDSKLFDPKHEIGVLFMPYLHWETDSNRQNIRDTVRAVLGNSVSASRSRDDCLIRGYLRQSTDLHLRRTLDQFRHSSINTDKRDKDQVVYRHHVRNGKEDPKIYMVDQMWIWIFKGIIITCFPERWGQPVRDPLNLFDGVIEDINSNIYPPVKSVHDLAAAITNRCTGSFDRHEWGYEDVDFMFFEIFELSIGTLTRRATCLLERFETDTTAAMKWLNQRDDSLQLPKVEEPDPENEDDEWLRDDEDSRPHNSSNPVFVNRLLNISKETQLLVECKDIEDELETLTTVLEQQHRILKYLDKTLKIPKRRAGPQVSLVEQHLLDIKRMQKQAEGVNSSLTQVLDLKQKHANAIEARFARDQAESTARQGQAIVVFTIVTIVFLPLSFMAAFFTLNVVEFHGDRGLRLSWVSQYLFGIGFAVSIPLIAVALSINDIRGWIWRRRTSFGRKPQPPTVPQTQPTPIPVARNSFDSEHRRYARRKTRINTVLSDATVDSV</sequence>
<evidence type="ECO:0000256" key="4">
    <source>
        <dbReference type="SAM" id="MobiDB-lite"/>
    </source>
</evidence>
<keyword evidence="5" id="KW-0472">Membrane</keyword>
<dbReference type="Gene3D" id="1.20.58.340">
    <property type="entry name" value="Magnesium transport protein CorA, transmembrane region"/>
    <property type="match status" value="1"/>
</dbReference>
<feature type="repeat" description="ANK" evidence="3">
    <location>
        <begin position="351"/>
        <end position="383"/>
    </location>
</feature>
<accession>A0AA39CBW8</accession>
<dbReference type="InterPro" id="IPR036770">
    <property type="entry name" value="Ankyrin_rpt-contain_sf"/>
</dbReference>
<dbReference type="InterPro" id="IPR002523">
    <property type="entry name" value="MgTranspt_CorA/ZnTranspt_ZntB"/>
</dbReference>
<feature type="repeat" description="ANK" evidence="3">
    <location>
        <begin position="113"/>
        <end position="145"/>
    </location>
</feature>
<feature type="region of interest" description="Disordered" evidence="4">
    <location>
        <begin position="628"/>
        <end position="667"/>
    </location>
</feature>
<keyword evidence="5" id="KW-0812">Transmembrane</keyword>
<dbReference type="EMBL" id="JAPDRK010000025">
    <property type="protein sequence ID" value="KAJ9602585.1"/>
    <property type="molecule type" value="Genomic_DNA"/>
</dbReference>
<dbReference type="AlphaFoldDB" id="A0AA39CBW8"/>
<dbReference type="Proteomes" id="UP001172673">
    <property type="component" value="Unassembled WGS sequence"/>
</dbReference>
<evidence type="ECO:0000313" key="7">
    <source>
        <dbReference type="Proteomes" id="UP001172673"/>
    </source>
</evidence>
<protein>
    <recommendedName>
        <fullName evidence="8">Ankyrin repeat protein</fullName>
    </recommendedName>
</protein>
<dbReference type="Pfam" id="PF00023">
    <property type="entry name" value="Ank"/>
    <property type="match status" value="1"/>
</dbReference>
<dbReference type="SUPFAM" id="SSF48403">
    <property type="entry name" value="Ankyrin repeat"/>
    <property type="match status" value="2"/>
</dbReference>
<feature type="repeat" description="ANK" evidence="3">
    <location>
        <begin position="384"/>
        <end position="416"/>
    </location>
</feature>
<feature type="compositionally biased region" description="Pro residues" evidence="4">
    <location>
        <begin position="1111"/>
        <end position="1124"/>
    </location>
</feature>
<evidence type="ECO:0000313" key="6">
    <source>
        <dbReference type="EMBL" id="KAJ9602585.1"/>
    </source>
</evidence>
<feature type="region of interest" description="Disordered" evidence="4">
    <location>
        <begin position="885"/>
        <end position="917"/>
    </location>
</feature>
<evidence type="ECO:0000256" key="2">
    <source>
        <dbReference type="ARBA" id="ARBA00023043"/>
    </source>
</evidence>
<dbReference type="PROSITE" id="PS50088">
    <property type="entry name" value="ANK_REPEAT"/>
    <property type="match status" value="5"/>
</dbReference>
<proteinExistence type="predicted"/>
<dbReference type="SMART" id="SM00248">
    <property type="entry name" value="ANK"/>
    <property type="match status" value="12"/>
</dbReference>
<dbReference type="GO" id="GO:0016020">
    <property type="term" value="C:membrane"/>
    <property type="evidence" value="ECO:0007669"/>
    <property type="project" value="InterPro"/>
</dbReference>
<feature type="transmembrane region" description="Helical" evidence="5">
    <location>
        <begin position="1074"/>
        <end position="1094"/>
    </location>
</feature>
<name>A0AA39CBW8_9EURO</name>
<gene>
    <name evidence="6" type="ORF">H2200_012778</name>
</gene>
<evidence type="ECO:0000256" key="3">
    <source>
        <dbReference type="PROSITE-ProRule" id="PRU00023"/>
    </source>
</evidence>
<dbReference type="InterPro" id="IPR002110">
    <property type="entry name" value="Ankyrin_rpt"/>
</dbReference>
<feature type="compositionally biased region" description="Low complexity" evidence="4">
    <location>
        <begin position="654"/>
        <end position="663"/>
    </location>
</feature>
<feature type="region of interest" description="Disordered" evidence="4">
    <location>
        <begin position="1108"/>
        <end position="1127"/>
    </location>
</feature>
<evidence type="ECO:0008006" key="8">
    <source>
        <dbReference type="Google" id="ProtNLM"/>
    </source>
</evidence>
<dbReference type="PROSITE" id="PS50297">
    <property type="entry name" value="ANK_REP_REGION"/>
    <property type="match status" value="5"/>
</dbReference>
<feature type="repeat" description="ANK" evidence="3">
    <location>
        <begin position="80"/>
        <end position="112"/>
    </location>
</feature>
<keyword evidence="5" id="KW-1133">Transmembrane helix</keyword>
<keyword evidence="7" id="KW-1185">Reference proteome</keyword>
<keyword evidence="1" id="KW-0677">Repeat</keyword>
<dbReference type="PANTHER" id="PTHR24198:SF165">
    <property type="entry name" value="ANKYRIN REPEAT-CONTAINING PROTEIN-RELATED"/>
    <property type="match status" value="1"/>
</dbReference>
<comment type="caution">
    <text evidence="6">The sequence shown here is derived from an EMBL/GenBank/DDBJ whole genome shotgun (WGS) entry which is preliminary data.</text>
</comment>
<evidence type="ECO:0000256" key="5">
    <source>
        <dbReference type="SAM" id="Phobius"/>
    </source>
</evidence>
<dbReference type="GO" id="GO:0046873">
    <property type="term" value="F:metal ion transmembrane transporter activity"/>
    <property type="evidence" value="ECO:0007669"/>
    <property type="project" value="InterPro"/>
</dbReference>
<dbReference type="Pfam" id="PF01544">
    <property type="entry name" value="CorA"/>
    <property type="match status" value="1"/>
</dbReference>
<feature type="compositionally biased region" description="Acidic residues" evidence="4">
    <location>
        <begin position="894"/>
        <end position="909"/>
    </location>
</feature>
<evidence type="ECO:0000256" key="1">
    <source>
        <dbReference type="ARBA" id="ARBA00022737"/>
    </source>
</evidence>
<keyword evidence="2 3" id="KW-0040">ANK repeat</keyword>
<dbReference type="Pfam" id="PF12796">
    <property type="entry name" value="Ank_2"/>
    <property type="match status" value="4"/>
</dbReference>
<dbReference type="Gene3D" id="1.25.40.20">
    <property type="entry name" value="Ankyrin repeat-containing domain"/>
    <property type="match status" value="3"/>
</dbReference>
<reference evidence="6" key="1">
    <citation type="submission" date="2022-10" db="EMBL/GenBank/DDBJ databases">
        <title>Culturing micro-colonial fungi from biological soil crusts in the Mojave desert and describing Neophaeococcomyces mojavensis, and introducing the new genera and species Taxawa tesnikishii.</title>
        <authorList>
            <person name="Kurbessoian T."/>
            <person name="Stajich J.E."/>
        </authorList>
    </citation>
    <scope>NUCLEOTIDE SEQUENCE</scope>
    <source>
        <strain evidence="6">TK_41</strain>
    </source>
</reference>
<feature type="transmembrane region" description="Helical" evidence="5">
    <location>
        <begin position="1032"/>
        <end position="1054"/>
    </location>
</feature>
<dbReference type="PANTHER" id="PTHR24198">
    <property type="entry name" value="ANKYRIN REPEAT AND PROTEIN KINASE DOMAIN-CONTAINING PROTEIN"/>
    <property type="match status" value="1"/>
</dbReference>
<feature type="repeat" description="ANK" evidence="3">
    <location>
        <begin position="417"/>
        <end position="438"/>
    </location>
</feature>
<organism evidence="6 7">
    <name type="scientific">Cladophialophora chaetospira</name>
    <dbReference type="NCBI Taxonomy" id="386627"/>
    <lineage>
        <taxon>Eukaryota</taxon>
        <taxon>Fungi</taxon>
        <taxon>Dikarya</taxon>
        <taxon>Ascomycota</taxon>
        <taxon>Pezizomycotina</taxon>
        <taxon>Eurotiomycetes</taxon>
        <taxon>Chaetothyriomycetidae</taxon>
        <taxon>Chaetothyriales</taxon>
        <taxon>Herpotrichiellaceae</taxon>
        <taxon>Cladophialophora</taxon>
    </lineage>
</organism>